<evidence type="ECO:0000313" key="3">
    <source>
        <dbReference type="Proteomes" id="UP001189429"/>
    </source>
</evidence>
<proteinExistence type="predicted"/>
<comment type="caution">
    <text evidence="2">The sequence shown here is derived from an EMBL/GenBank/DDBJ whole genome shotgun (WGS) entry which is preliminary data.</text>
</comment>
<protein>
    <submittedName>
        <fullName evidence="2">Uncharacterized protein</fullName>
    </submittedName>
</protein>
<dbReference type="EMBL" id="CAUYUJ010019142">
    <property type="protein sequence ID" value="CAK0888870.1"/>
    <property type="molecule type" value="Genomic_DNA"/>
</dbReference>
<name>A0ABN9WQD6_9DINO</name>
<feature type="region of interest" description="Disordered" evidence="1">
    <location>
        <begin position="671"/>
        <end position="692"/>
    </location>
</feature>
<reference evidence="2" key="1">
    <citation type="submission" date="2023-10" db="EMBL/GenBank/DDBJ databases">
        <authorList>
            <person name="Chen Y."/>
            <person name="Shah S."/>
            <person name="Dougan E. K."/>
            <person name="Thang M."/>
            <person name="Chan C."/>
        </authorList>
    </citation>
    <scope>NUCLEOTIDE SEQUENCE [LARGE SCALE GENOMIC DNA]</scope>
</reference>
<accession>A0ABN9WQD6</accession>
<sequence>MGADGDETSPAHVRQEPPWVTTLTSLAQRSFKRVQNEAVNSIMQKNADFTMSLPIWVLNMCSMTLPAAWPLEGAVKKAYEHYYQDKGCYAFPPPGHIVEASFYKTLAPEMVRKLQRDSLDTLYSAWLMLLRDVQEKEEKLAKIVEAAMQVPMKFTKRNNDNERVLKVYQYKEDEEKNADLLGHSLLGRARELAGLQEVLRSNSQSSTPPAIEELFNSGGITWAHKETTMNLYNIRLHLRILRRLSMAVADVGAPAYKDSALYYFDRNEEIWGRKHPNVAMQETGGSFDAFQSAVPDFGDLRMLAETYHVMLLRGYNVKASGRRAPETAKAILTMTKIPSSLLPRYPLFESVLSVYKTLKTFHKEYPSGLDFDGKELLHVSHTYPILGEGTAEKLNSEILLPTMLNKKFQAFLGHPTALAVPFIKDMLPELDQLYQVDVAERRAKERAVQGEREEFDVAMSCEASGLITEDEANVVFMKWSSTLLADIEKQPMIAAGASRLWFFNAGTDSTKDPNNKASAWRMKATPDEDHINQMVNIVASFINESDSAVIVSGRNKLFHRAAKKMVMQCKPKLAVKELEMLPDEGEVSQHLRVESSVVGTVDLTDQYLHIMKTKRAMDTKRGLPRRFVPGNTAFRTMAGIPVVSKDSMVKVSYSDREAVFKHVCGSEKWTPGAKAAKGQDLSDDDDDEAPEDTAVDPLEAINGGTATLVVLFWMELHLRVRAQFLWGAGARVLINFTPGAGHMIKAAFMLSVKSIVVCHNEAHVKVLSDVLRAHLLDEIQKSGPASSRFLPADKDERLEKCKPERLKLYEMQRKRSAGDSDLISPEAKRTALGSSAGKVKGKADASSDVAGPAEDLQALLAQWSNK</sequence>
<gene>
    <name evidence="2" type="ORF">PCOR1329_LOCUS69570</name>
</gene>
<organism evidence="2 3">
    <name type="scientific">Prorocentrum cordatum</name>
    <dbReference type="NCBI Taxonomy" id="2364126"/>
    <lineage>
        <taxon>Eukaryota</taxon>
        <taxon>Sar</taxon>
        <taxon>Alveolata</taxon>
        <taxon>Dinophyceae</taxon>
        <taxon>Prorocentrales</taxon>
        <taxon>Prorocentraceae</taxon>
        <taxon>Prorocentrum</taxon>
    </lineage>
</organism>
<evidence type="ECO:0000256" key="1">
    <source>
        <dbReference type="SAM" id="MobiDB-lite"/>
    </source>
</evidence>
<feature type="compositionally biased region" description="Acidic residues" evidence="1">
    <location>
        <begin position="681"/>
        <end position="692"/>
    </location>
</feature>
<keyword evidence="3" id="KW-1185">Reference proteome</keyword>
<dbReference type="Proteomes" id="UP001189429">
    <property type="component" value="Unassembled WGS sequence"/>
</dbReference>
<evidence type="ECO:0000313" key="2">
    <source>
        <dbReference type="EMBL" id="CAK0888870.1"/>
    </source>
</evidence>
<feature type="region of interest" description="Disordered" evidence="1">
    <location>
        <begin position="816"/>
        <end position="851"/>
    </location>
</feature>